<evidence type="ECO:0000256" key="3">
    <source>
        <dbReference type="PROSITE-ProRule" id="PRU00221"/>
    </source>
</evidence>
<evidence type="ECO:0000256" key="2">
    <source>
        <dbReference type="ARBA" id="ARBA00022737"/>
    </source>
</evidence>
<evidence type="ECO:0000313" key="5">
    <source>
        <dbReference type="EMBL" id="MBP3957318.1"/>
    </source>
</evidence>
<dbReference type="PROSITE" id="PS50294">
    <property type="entry name" value="WD_REPEATS_REGION"/>
    <property type="match status" value="1"/>
</dbReference>
<feature type="domain" description="Pyrrolo-quinoline quinone repeat" evidence="4">
    <location>
        <begin position="65"/>
        <end position="238"/>
    </location>
</feature>
<dbReference type="RefSeq" id="WP_210656261.1">
    <property type="nucleotide sequence ID" value="NZ_JAGKQQ010000001.1"/>
</dbReference>
<keyword evidence="1 3" id="KW-0853">WD repeat</keyword>
<dbReference type="SUPFAM" id="SSF50998">
    <property type="entry name" value="Quinoprotein alcohol dehydrogenase-like"/>
    <property type="match status" value="1"/>
</dbReference>
<keyword evidence="6" id="KW-1185">Reference proteome</keyword>
<dbReference type="InterPro" id="IPR015943">
    <property type="entry name" value="WD40/YVTN_repeat-like_dom_sf"/>
</dbReference>
<comment type="caution">
    <text evidence="5">The sequence shown here is derived from an EMBL/GenBank/DDBJ whole genome shotgun (WGS) entry which is preliminary data.</text>
</comment>
<dbReference type="InterPro" id="IPR011047">
    <property type="entry name" value="Quinoprotein_ADH-like_sf"/>
</dbReference>
<evidence type="ECO:0000256" key="1">
    <source>
        <dbReference type="ARBA" id="ARBA00022574"/>
    </source>
</evidence>
<proteinExistence type="predicted"/>
<dbReference type="InterPro" id="IPR019775">
    <property type="entry name" value="WD40_repeat_CS"/>
</dbReference>
<dbReference type="PANTHER" id="PTHR19848">
    <property type="entry name" value="WD40 REPEAT PROTEIN"/>
    <property type="match status" value="1"/>
</dbReference>
<dbReference type="Gene3D" id="2.130.10.10">
    <property type="entry name" value="YVTN repeat-like/Quinoprotein amine dehydrogenase"/>
    <property type="match status" value="2"/>
</dbReference>
<feature type="repeat" description="WD" evidence="3">
    <location>
        <begin position="154"/>
        <end position="188"/>
    </location>
</feature>
<protein>
    <submittedName>
        <fullName evidence="5">PQQ-binding-like beta-propeller repeat protein</fullName>
    </submittedName>
</protein>
<dbReference type="PROSITE" id="PS50082">
    <property type="entry name" value="WD_REPEATS_2"/>
    <property type="match status" value="2"/>
</dbReference>
<organism evidence="5 6">
    <name type="scientific">Gemmata palustris</name>
    <dbReference type="NCBI Taxonomy" id="2822762"/>
    <lineage>
        <taxon>Bacteria</taxon>
        <taxon>Pseudomonadati</taxon>
        <taxon>Planctomycetota</taxon>
        <taxon>Planctomycetia</taxon>
        <taxon>Gemmatales</taxon>
        <taxon>Gemmataceae</taxon>
        <taxon>Gemmata</taxon>
    </lineage>
</organism>
<dbReference type="Pfam" id="PF13360">
    <property type="entry name" value="PQQ_2"/>
    <property type="match status" value="1"/>
</dbReference>
<accession>A0ABS5BUB1</accession>
<feature type="repeat" description="WD" evidence="3">
    <location>
        <begin position="97"/>
        <end position="138"/>
    </location>
</feature>
<dbReference type="PANTHER" id="PTHR19848:SF8">
    <property type="entry name" value="F-BOX AND WD REPEAT DOMAIN CONTAINING 7"/>
    <property type="match status" value="1"/>
</dbReference>
<sequence>MKTPLPDSLKLVKDFSRPTITFAIARADGSDTAYLGCSDFKVYRADFAAPKFEPKELYAHESYVTGVALAGAALVSGSYDGKLVWFDTDEGEKVRTTDAHAKWIRKVVAAPDGKLVASVADDMVCKVWDAATGKLVHALKGHKEKTPNDFASMLYAVTFSADGKLIATGDKAGHVVVWDAATGKELSVCEAPVMYTWDKVQRLHSIGGIRSLAFSPDGKSLAVGGMGQVGNIDHLEGKARVEVFDWRAGKRTAEFPGDKFVGLVNRLAWAPDGSWLVGGGGAGEGFLCFFDPTNKKTLRQEKLMMHVHDFAISTAGDLITSVGHNRIAVHKLG</sequence>
<dbReference type="Pfam" id="PF00400">
    <property type="entry name" value="WD40"/>
    <property type="match status" value="1"/>
</dbReference>
<keyword evidence="2" id="KW-0677">Repeat</keyword>
<name>A0ABS5BUB1_9BACT</name>
<dbReference type="EMBL" id="JAGKQQ010000001">
    <property type="protein sequence ID" value="MBP3957318.1"/>
    <property type="molecule type" value="Genomic_DNA"/>
</dbReference>
<dbReference type="InterPro" id="IPR001680">
    <property type="entry name" value="WD40_rpt"/>
</dbReference>
<evidence type="ECO:0000259" key="4">
    <source>
        <dbReference type="Pfam" id="PF13360"/>
    </source>
</evidence>
<dbReference type="PROSITE" id="PS00678">
    <property type="entry name" value="WD_REPEATS_1"/>
    <property type="match status" value="1"/>
</dbReference>
<gene>
    <name evidence="5" type="ORF">J8F10_18900</name>
</gene>
<dbReference type="Proteomes" id="UP000676565">
    <property type="component" value="Unassembled WGS sequence"/>
</dbReference>
<dbReference type="InterPro" id="IPR002372">
    <property type="entry name" value="PQQ_rpt_dom"/>
</dbReference>
<dbReference type="SMART" id="SM00320">
    <property type="entry name" value="WD40"/>
    <property type="match status" value="5"/>
</dbReference>
<evidence type="ECO:0000313" key="6">
    <source>
        <dbReference type="Proteomes" id="UP000676565"/>
    </source>
</evidence>
<reference evidence="5 6" key="1">
    <citation type="submission" date="2021-04" db="EMBL/GenBank/DDBJ databases">
        <authorList>
            <person name="Ivanova A."/>
        </authorList>
    </citation>
    <scope>NUCLEOTIDE SEQUENCE [LARGE SCALE GENOMIC DNA]</scope>
    <source>
        <strain evidence="5 6">G18</strain>
    </source>
</reference>